<accession>A0AA40JQA3</accession>
<evidence type="ECO:0000256" key="1">
    <source>
        <dbReference type="SAM" id="MobiDB-lite"/>
    </source>
</evidence>
<evidence type="ECO:0000313" key="2">
    <source>
        <dbReference type="EMBL" id="KIU01663.1"/>
    </source>
</evidence>
<dbReference type="AlphaFoldDB" id="A0AA40JQA3"/>
<feature type="region of interest" description="Disordered" evidence="1">
    <location>
        <begin position="1"/>
        <end position="132"/>
    </location>
</feature>
<protein>
    <submittedName>
        <fullName evidence="2">Uncharacterized protein</fullName>
    </submittedName>
</protein>
<gene>
    <name evidence="2" type="ORF">QU38_00470</name>
</gene>
<feature type="compositionally biased region" description="Basic and acidic residues" evidence="1">
    <location>
        <begin position="99"/>
        <end position="121"/>
    </location>
</feature>
<comment type="caution">
    <text evidence="2">The sequence shown here is derived from an EMBL/GenBank/DDBJ whole genome shotgun (WGS) entry which is preliminary data.</text>
</comment>
<organism evidence="2 3">
    <name type="scientific">Staphylococcus aureus</name>
    <dbReference type="NCBI Taxonomy" id="1280"/>
    <lineage>
        <taxon>Bacteria</taxon>
        <taxon>Bacillati</taxon>
        <taxon>Bacillota</taxon>
        <taxon>Bacilli</taxon>
        <taxon>Bacillales</taxon>
        <taxon>Staphylococcaceae</taxon>
        <taxon>Staphylococcus</taxon>
    </lineage>
</organism>
<feature type="compositionally biased region" description="Low complexity" evidence="1">
    <location>
        <begin position="80"/>
        <end position="92"/>
    </location>
</feature>
<evidence type="ECO:0000313" key="3">
    <source>
        <dbReference type="Proteomes" id="UP000032274"/>
    </source>
</evidence>
<dbReference type="Proteomes" id="UP000032274">
    <property type="component" value="Unassembled WGS sequence"/>
</dbReference>
<dbReference type="EMBL" id="JXIG01000110">
    <property type="protein sequence ID" value="KIU01663.1"/>
    <property type="molecule type" value="Genomic_DNA"/>
</dbReference>
<proteinExistence type="predicted"/>
<feature type="non-terminal residue" evidence="2">
    <location>
        <position position="132"/>
    </location>
</feature>
<feature type="non-terminal residue" evidence="2">
    <location>
        <position position="1"/>
    </location>
</feature>
<sequence>VEATGLVTPGHPSRPALAREQVGAAQRVRRQRLGGGVGGVGLARMLTGRGHDHGAHGAPRPGASEVADQEGLGGRAQDVAGAEGELAARGGLHPSAGGREGEAPGRHDLERLRQHGVRGPEPEEGVAAGELR</sequence>
<reference evidence="2 3" key="1">
    <citation type="submission" date="2015-01" db="EMBL/GenBank/DDBJ databases">
        <title>Characterization of Swiss Staphylococcus aureus strains involved in food poisoning.</title>
        <authorList>
            <person name="Crovadore J."/>
            <person name="Chablais R."/>
            <person name="Tonacini J."/>
            <person name="Schnyder B."/>
            <person name="Lefort F."/>
        </authorList>
    </citation>
    <scope>NUCLEOTIDE SEQUENCE [LARGE SCALE GENOMIC DNA]</scope>
    <source>
        <strain evidence="2 3">SA-120</strain>
    </source>
</reference>
<name>A0AA40JQA3_STAAU</name>